<dbReference type="Proteomes" id="UP000256977">
    <property type="component" value="Unassembled WGS sequence"/>
</dbReference>
<dbReference type="RefSeq" id="WP_181917792.1">
    <property type="nucleotide sequence ID" value="NZ_QRDZ01000015.1"/>
</dbReference>
<name>A0A3D9JMX0_9BACL</name>
<comment type="caution">
    <text evidence="2">The sequence shown here is derived from an EMBL/GenBank/DDBJ whole genome shotgun (WGS) entry which is preliminary data.</text>
</comment>
<organism evidence="2 3">
    <name type="scientific">Cohnella phaseoli</name>
    <dbReference type="NCBI Taxonomy" id="456490"/>
    <lineage>
        <taxon>Bacteria</taxon>
        <taxon>Bacillati</taxon>
        <taxon>Bacillota</taxon>
        <taxon>Bacilli</taxon>
        <taxon>Bacillales</taxon>
        <taxon>Paenibacillaceae</taxon>
        <taxon>Cohnella</taxon>
    </lineage>
</organism>
<evidence type="ECO:0000259" key="1">
    <source>
        <dbReference type="Pfam" id="PF18730"/>
    </source>
</evidence>
<evidence type="ECO:0000313" key="3">
    <source>
        <dbReference type="Proteomes" id="UP000256977"/>
    </source>
</evidence>
<feature type="domain" description="Cthe-2314-like HEPN" evidence="1">
    <location>
        <begin position="51"/>
        <end position="228"/>
    </location>
</feature>
<reference evidence="2 3" key="1">
    <citation type="submission" date="2018-07" db="EMBL/GenBank/DDBJ databases">
        <title>Genomic Encyclopedia of Type Strains, Phase III (KMG-III): the genomes of soil and plant-associated and newly described type strains.</title>
        <authorList>
            <person name="Whitman W."/>
        </authorList>
    </citation>
    <scope>NUCLEOTIDE SEQUENCE [LARGE SCALE GENOMIC DNA]</scope>
    <source>
        <strain evidence="2 3">CECT 7287</strain>
    </source>
</reference>
<dbReference type="AlphaFoldDB" id="A0A3D9JMX0"/>
<dbReference type="Pfam" id="PF18730">
    <property type="entry name" value="HEPN_Cthe2314"/>
    <property type="match status" value="1"/>
</dbReference>
<accession>A0A3D9JMX0</accession>
<proteinExistence type="predicted"/>
<gene>
    <name evidence="2" type="ORF">DFP98_11576</name>
</gene>
<sequence length="236" mass="27966">MLRVLFGEWPREWSGKSLETVRSIEAFARRCSELARGRPEEAKKYRTFAIWAEGLLRSMDELEQSCYAAKKYAQQISHRRLDEFTAEEKMNYERHVYFDKNAYIRYFSLLDKLGTLLNQLLALRTERIKARYSYFTMLRNMRQNGLHWELVKPLNEIKERHQGAMSRLRSRRNIEIHQMNEELRDDLAQSLANNGAGRTLENLGANMEDLDQGWAMVQGSLHVAFRYACAYLRRMD</sequence>
<keyword evidence="3" id="KW-1185">Reference proteome</keyword>
<evidence type="ECO:0000313" key="2">
    <source>
        <dbReference type="EMBL" id="RED75461.1"/>
    </source>
</evidence>
<protein>
    <recommendedName>
        <fullName evidence="1">Cthe-2314-like HEPN domain-containing protein</fullName>
    </recommendedName>
</protein>
<dbReference type="InterPro" id="IPR041394">
    <property type="entry name" value="HEPN_Cthe2314"/>
</dbReference>
<dbReference type="EMBL" id="QRDZ01000015">
    <property type="protein sequence ID" value="RED75461.1"/>
    <property type="molecule type" value="Genomic_DNA"/>
</dbReference>